<keyword evidence="12" id="KW-0732">Signal</keyword>
<dbReference type="GO" id="GO:0005524">
    <property type="term" value="F:ATP binding"/>
    <property type="evidence" value="ECO:0007669"/>
    <property type="project" value="UniProtKB-KW"/>
</dbReference>
<evidence type="ECO:0000256" key="10">
    <source>
        <dbReference type="ARBA" id="ARBA00048679"/>
    </source>
</evidence>
<proteinExistence type="predicted"/>
<dbReference type="InterPro" id="IPR051420">
    <property type="entry name" value="Ser_Thr_Kinases_DiverseReg"/>
</dbReference>
<dbReference type="PANTHER" id="PTHR48005">
    <property type="entry name" value="LEUCINE RICH REPEAT KINASE 2"/>
    <property type="match status" value="1"/>
</dbReference>
<evidence type="ECO:0000256" key="11">
    <source>
        <dbReference type="SAM" id="MobiDB-lite"/>
    </source>
</evidence>
<dbReference type="SUPFAM" id="SSF56112">
    <property type="entry name" value="Protein kinase-like (PK-like)"/>
    <property type="match status" value="1"/>
</dbReference>
<dbReference type="EMBL" id="SPLM01000075">
    <property type="protein sequence ID" value="TMW61909.1"/>
    <property type="molecule type" value="Genomic_DNA"/>
</dbReference>
<dbReference type="InterPro" id="IPR020635">
    <property type="entry name" value="Tyr_kinase_cat_dom"/>
</dbReference>
<evidence type="ECO:0000313" key="15">
    <source>
        <dbReference type="Proteomes" id="UP000794436"/>
    </source>
</evidence>
<evidence type="ECO:0000256" key="4">
    <source>
        <dbReference type="ARBA" id="ARBA00022679"/>
    </source>
</evidence>
<dbReference type="GO" id="GO:0004713">
    <property type="term" value="F:protein tyrosine kinase activity"/>
    <property type="evidence" value="ECO:0007669"/>
    <property type="project" value="InterPro"/>
</dbReference>
<dbReference type="Gene3D" id="3.30.200.20">
    <property type="entry name" value="Phosphorylase Kinase, domain 1"/>
    <property type="match status" value="1"/>
</dbReference>
<evidence type="ECO:0000256" key="6">
    <source>
        <dbReference type="ARBA" id="ARBA00022741"/>
    </source>
</evidence>
<dbReference type="SMART" id="SM00369">
    <property type="entry name" value="LRR_TYP"/>
    <property type="match status" value="6"/>
</dbReference>
<dbReference type="OrthoDB" id="4062651at2759"/>
<feature type="domain" description="Protein kinase" evidence="13">
    <location>
        <begin position="718"/>
        <end position="1052"/>
    </location>
</feature>
<dbReference type="Gene3D" id="3.80.10.10">
    <property type="entry name" value="Ribonuclease Inhibitor"/>
    <property type="match status" value="3"/>
</dbReference>
<accession>A0A8K1CF61</accession>
<feature type="region of interest" description="Disordered" evidence="11">
    <location>
        <begin position="957"/>
        <end position="979"/>
    </location>
</feature>
<dbReference type="PROSITE" id="PS51450">
    <property type="entry name" value="LRR"/>
    <property type="match status" value="1"/>
</dbReference>
<reference evidence="14" key="1">
    <citation type="submission" date="2019-03" db="EMBL/GenBank/DDBJ databases">
        <title>Long read genome sequence of the mycoparasitic Pythium oligandrum ATCC 38472 isolated from sugarbeet rhizosphere.</title>
        <authorList>
            <person name="Gaulin E."/>
        </authorList>
    </citation>
    <scope>NUCLEOTIDE SEQUENCE</scope>
    <source>
        <strain evidence="14">ATCC 38472_TT</strain>
    </source>
</reference>
<keyword evidence="3" id="KW-0433">Leucine-rich repeat</keyword>
<protein>
    <recommendedName>
        <fullName evidence="1">non-specific serine/threonine protein kinase</fullName>
        <ecNumber evidence="1">2.7.11.1</ecNumber>
    </recommendedName>
</protein>
<sequence length="1627" mass="180640">MRRASVLVSVALLSSSGAAWTLESPMVATQRAGVRRTRSLMSNAAATVQCGREAADDSVPESDRWVPVPDALSARCNGVCTVDGSSDDASPLCVYRDQEQRSCSSSLTNSSSFCVSGDSCSYECFAPLTAATAWTIEWLDNEVDGSDGVVLTFEGKDSSRSSASVAKTITRVTETVRVPNGLQRLTIRSPQTFPLKDVNVSAMFTKGQESLEELHIHHQDMSKWTSFPSFPKLTTLTLHDVGMTKWPPEHLLSTLREVVLDENPLLSSTNFSLPTTIQRLSLNGCGFRAVPESVKTSSQLSELSMNDNDLRLTKVTGVLPTQLTALSLRNCRLEQIPGDIGLLSKLTELDLSQNPDLHSLPGPVFPNTLRKISLAAIGLKQFPNGELKGLKLTALDISSNSLGDDTLDESLKAFGELETLDLSSTGLTRLPSSLQALSKLSTLSVANNEIDTLDATALPSLTHLNVAGNPLSTLPDEMAERSSALLTLNASRCAFKSLSSTILSGASALTELDLSYNELESLPTSLANAPALRVLDISHNVLTAIPRVVFSLKKLERLDLRGNSFEKASLRLRSSQIEFLRRVAVFQIDSAAFDTDCDSPKSVRSSLKVCVDDTEATGDDASSSLDSGRTENGTVSSSSNDVVLLSAGAGGLFLLVVIGSVIYRRRRAMKAEGKLDEWPLNELSSDRQMSELEWRQLQMWAFWDDPEVLRLRIPWELIRERQVVGSGASTVLWLAQINGRSVFLRSLQSRANHEKTVVAYLIREVQLLRKLHHPGIVRFIGVTWMNAPTDVQLVLEEMPSGDLRSYLDVMQTPQATRWRHDGFALRIALQIAQVLAFLHSQEPYAIVHRDIRSHNVLLDDELNAKLTGFGRHSFVGRDPERISSNPGGQASLLIQGAGGLEGLALERNMLLDAGRWMAPELLRGEVVSEYEQALDVYSFGVLLLELDTVEAPFSGSTGGSTAIGRESHRIRNQDESGASTCPLDALDKLAESDPTIKAEAKLLRRLMRGQIQVTLPSSCPMGIGDLILQCLAHEPENRPTAQHILDTLQQMILRCFPHCCPDHVERSFCGSSLRVRVDGVPEDRQLRVLAYFRLNRTRGYSIGDTIVARDVMKSLQSETNASGQWIASEELTEPHERTNTRLFLVNPSARWFYGWESGVSKAHRLQEHTLSVVVVTPVDDWLHVVAVASSPPFKMISFRRATVSAIDAIQATEEMSPKHDQEGKEAMDLDNRRIERSPNKWRCAEDLALVVSTSQRIQVSSVLDVVDEIHGEYVAASTDYLQSTQQWLKRVVLDPGELRSQVTCPVTTTVALVVASLCLDTQWIKVVSRFVHHGTTRLLDRNALLEVYGQLTSWLWRELDYYLRRRNYSLSALVCVLRELHEPETTASDSSGLEQVPGFQQFVAFVREHVVDNNVRRPIKHAPPAHENSDQLIATLNGIWTTSLANLRVRRLGVTINTDTTDSSLTFLTLLMFWRHLSTISTRFDPATLLFSVKSPRYTQDAMYLRLDTKNRWFRRFPAGDSTLALRPHGYAFGDYIGSCVFHKGELHWNLYAWPETMGKRARALCFQFHVRSAQEGKALGMAVRTSRGRLTGAVECLEVLSLREKLELVRHWTHTHDVQWTYQRVK</sequence>
<evidence type="ECO:0000256" key="5">
    <source>
        <dbReference type="ARBA" id="ARBA00022737"/>
    </source>
</evidence>
<evidence type="ECO:0000259" key="13">
    <source>
        <dbReference type="PROSITE" id="PS50011"/>
    </source>
</evidence>
<gene>
    <name evidence="14" type="ORF">Poli38472_010972</name>
</gene>
<evidence type="ECO:0000256" key="3">
    <source>
        <dbReference type="ARBA" id="ARBA00022614"/>
    </source>
</evidence>
<dbReference type="InterPro" id="IPR000719">
    <property type="entry name" value="Prot_kinase_dom"/>
</dbReference>
<dbReference type="InterPro" id="IPR032675">
    <property type="entry name" value="LRR_dom_sf"/>
</dbReference>
<feature type="compositionally biased region" description="Basic and acidic residues" evidence="11">
    <location>
        <begin position="965"/>
        <end position="974"/>
    </location>
</feature>
<comment type="catalytic activity">
    <reaction evidence="9">
        <text>L-threonyl-[protein] + ATP = O-phospho-L-threonyl-[protein] + ADP + H(+)</text>
        <dbReference type="Rhea" id="RHEA:46608"/>
        <dbReference type="Rhea" id="RHEA-COMP:11060"/>
        <dbReference type="Rhea" id="RHEA-COMP:11605"/>
        <dbReference type="ChEBI" id="CHEBI:15378"/>
        <dbReference type="ChEBI" id="CHEBI:30013"/>
        <dbReference type="ChEBI" id="CHEBI:30616"/>
        <dbReference type="ChEBI" id="CHEBI:61977"/>
        <dbReference type="ChEBI" id="CHEBI:456216"/>
        <dbReference type="EC" id="2.7.11.1"/>
    </reaction>
</comment>
<dbReference type="SMART" id="SM00364">
    <property type="entry name" value="LRR_BAC"/>
    <property type="match status" value="6"/>
</dbReference>
<feature type="compositionally biased region" description="Polar residues" evidence="11">
    <location>
        <begin position="620"/>
        <end position="634"/>
    </location>
</feature>
<evidence type="ECO:0000256" key="12">
    <source>
        <dbReference type="SAM" id="SignalP"/>
    </source>
</evidence>
<evidence type="ECO:0000256" key="9">
    <source>
        <dbReference type="ARBA" id="ARBA00047899"/>
    </source>
</evidence>
<dbReference type="Proteomes" id="UP000794436">
    <property type="component" value="Unassembled WGS sequence"/>
</dbReference>
<keyword evidence="6" id="KW-0547">Nucleotide-binding</keyword>
<keyword evidence="8" id="KW-0067">ATP-binding</keyword>
<dbReference type="InterPro" id="IPR008266">
    <property type="entry name" value="Tyr_kinase_AS"/>
</dbReference>
<feature type="region of interest" description="Disordered" evidence="11">
    <location>
        <begin position="615"/>
        <end position="636"/>
    </location>
</feature>
<dbReference type="Gene3D" id="1.10.510.10">
    <property type="entry name" value="Transferase(Phosphotransferase) domain 1"/>
    <property type="match status" value="1"/>
</dbReference>
<dbReference type="PROSITE" id="PS00109">
    <property type="entry name" value="PROTEIN_KINASE_TYR"/>
    <property type="match status" value="1"/>
</dbReference>
<feature type="chain" id="PRO_5035457510" description="non-specific serine/threonine protein kinase" evidence="12">
    <location>
        <begin position="20"/>
        <end position="1627"/>
    </location>
</feature>
<name>A0A8K1CF61_PYTOL</name>
<comment type="catalytic activity">
    <reaction evidence="10">
        <text>L-seryl-[protein] + ATP = O-phospho-L-seryl-[protein] + ADP + H(+)</text>
        <dbReference type="Rhea" id="RHEA:17989"/>
        <dbReference type="Rhea" id="RHEA-COMP:9863"/>
        <dbReference type="Rhea" id="RHEA-COMP:11604"/>
        <dbReference type="ChEBI" id="CHEBI:15378"/>
        <dbReference type="ChEBI" id="CHEBI:29999"/>
        <dbReference type="ChEBI" id="CHEBI:30616"/>
        <dbReference type="ChEBI" id="CHEBI:83421"/>
        <dbReference type="ChEBI" id="CHEBI:456216"/>
        <dbReference type="EC" id="2.7.11.1"/>
    </reaction>
</comment>
<evidence type="ECO:0000256" key="1">
    <source>
        <dbReference type="ARBA" id="ARBA00012513"/>
    </source>
</evidence>
<keyword evidence="5" id="KW-0677">Repeat</keyword>
<evidence type="ECO:0000256" key="8">
    <source>
        <dbReference type="ARBA" id="ARBA00022840"/>
    </source>
</evidence>
<dbReference type="Pfam" id="PF13855">
    <property type="entry name" value="LRR_8"/>
    <property type="match status" value="2"/>
</dbReference>
<keyword evidence="4" id="KW-0808">Transferase</keyword>
<dbReference type="GO" id="GO:0004674">
    <property type="term" value="F:protein serine/threonine kinase activity"/>
    <property type="evidence" value="ECO:0007669"/>
    <property type="project" value="UniProtKB-KW"/>
</dbReference>
<dbReference type="InterPro" id="IPR001611">
    <property type="entry name" value="Leu-rich_rpt"/>
</dbReference>
<dbReference type="InterPro" id="IPR003591">
    <property type="entry name" value="Leu-rich_rpt_typical-subtyp"/>
</dbReference>
<evidence type="ECO:0000256" key="7">
    <source>
        <dbReference type="ARBA" id="ARBA00022777"/>
    </source>
</evidence>
<dbReference type="PROSITE" id="PS50011">
    <property type="entry name" value="PROTEIN_KINASE_DOM"/>
    <property type="match status" value="1"/>
</dbReference>
<dbReference type="SUPFAM" id="SSF52058">
    <property type="entry name" value="L domain-like"/>
    <property type="match status" value="2"/>
</dbReference>
<evidence type="ECO:0000256" key="2">
    <source>
        <dbReference type="ARBA" id="ARBA00022527"/>
    </source>
</evidence>
<dbReference type="InterPro" id="IPR011009">
    <property type="entry name" value="Kinase-like_dom_sf"/>
</dbReference>
<keyword evidence="15" id="KW-1185">Reference proteome</keyword>
<feature type="signal peptide" evidence="12">
    <location>
        <begin position="1"/>
        <end position="19"/>
    </location>
</feature>
<dbReference type="PANTHER" id="PTHR48005:SF13">
    <property type="entry name" value="SERINE_THREONINE-PROTEIN KINASE DDB_G0278509-RELATED"/>
    <property type="match status" value="1"/>
</dbReference>
<evidence type="ECO:0000313" key="14">
    <source>
        <dbReference type="EMBL" id="TMW61909.1"/>
    </source>
</evidence>
<keyword evidence="2" id="KW-0723">Serine/threonine-protein kinase</keyword>
<dbReference type="Pfam" id="PF00069">
    <property type="entry name" value="Pkinase"/>
    <property type="match status" value="1"/>
</dbReference>
<keyword evidence="7" id="KW-0418">Kinase</keyword>
<comment type="caution">
    <text evidence="14">The sequence shown here is derived from an EMBL/GenBank/DDBJ whole genome shotgun (WGS) entry which is preliminary data.</text>
</comment>
<dbReference type="SMART" id="SM00219">
    <property type="entry name" value="TyrKc"/>
    <property type="match status" value="1"/>
</dbReference>
<organism evidence="14 15">
    <name type="scientific">Pythium oligandrum</name>
    <name type="common">Mycoparasitic fungus</name>
    <dbReference type="NCBI Taxonomy" id="41045"/>
    <lineage>
        <taxon>Eukaryota</taxon>
        <taxon>Sar</taxon>
        <taxon>Stramenopiles</taxon>
        <taxon>Oomycota</taxon>
        <taxon>Peronosporomycetes</taxon>
        <taxon>Pythiales</taxon>
        <taxon>Pythiaceae</taxon>
        <taxon>Pythium</taxon>
    </lineage>
</organism>
<dbReference type="EC" id="2.7.11.1" evidence="1"/>